<proteinExistence type="predicted"/>
<accession>A0A9J6D819</accession>
<reference evidence="3" key="1">
    <citation type="journal article" date="2020" name="Cell">
        <title>Large-Scale Comparative Analyses of Tick Genomes Elucidate Their Genetic Diversity and Vector Capacities.</title>
        <authorList>
            <consortium name="Tick Genome and Microbiome Consortium (TIGMIC)"/>
            <person name="Jia N."/>
            <person name="Wang J."/>
            <person name="Shi W."/>
            <person name="Du L."/>
            <person name="Sun Y."/>
            <person name="Zhan W."/>
            <person name="Jiang J.F."/>
            <person name="Wang Q."/>
            <person name="Zhang B."/>
            <person name="Ji P."/>
            <person name="Bell-Sakyi L."/>
            <person name="Cui X.M."/>
            <person name="Yuan T.T."/>
            <person name="Jiang B.G."/>
            <person name="Yang W.F."/>
            <person name="Lam T.T."/>
            <person name="Chang Q.C."/>
            <person name="Ding S.J."/>
            <person name="Wang X.J."/>
            <person name="Zhu J.G."/>
            <person name="Ruan X.D."/>
            <person name="Zhao L."/>
            <person name="Wei J.T."/>
            <person name="Ye R.Z."/>
            <person name="Que T.C."/>
            <person name="Du C.H."/>
            <person name="Zhou Y.H."/>
            <person name="Cheng J.X."/>
            <person name="Dai P.F."/>
            <person name="Guo W.B."/>
            <person name="Han X.H."/>
            <person name="Huang E.J."/>
            <person name="Li L.F."/>
            <person name="Wei W."/>
            <person name="Gao Y.C."/>
            <person name="Liu J.Z."/>
            <person name="Shao H.Z."/>
            <person name="Wang X."/>
            <person name="Wang C.C."/>
            <person name="Yang T.C."/>
            <person name="Huo Q.B."/>
            <person name="Li W."/>
            <person name="Chen H.Y."/>
            <person name="Chen S.E."/>
            <person name="Zhou L.G."/>
            <person name="Ni X.B."/>
            <person name="Tian J.H."/>
            <person name="Sheng Y."/>
            <person name="Liu T."/>
            <person name="Pan Y.S."/>
            <person name="Xia L.Y."/>
            <person name="Li J."/>
            <person name="Zhao F."/>
            <person name="Cao W.C."/>
        </authorList>
    </citation>
    <scope>NUCLEOTIDE SEQUENCE</scope>
    <source>
        <strain evidence="3">Rmic-2018</strain>
    </source>
</reference>
<feature type="region of interest" description="Disordered" evidence="1">
    <location>
        <begin position="75"/>
        <end position="95"/>
    </location>
</feature>
<evidence type="ECO:0000259" key="2">
    <source>
        <dbReference type="Pfam" id="PF21788"/>
    </source>
</evidence>
<dbReference type="InterPro" id="IPR048366">
    <property type="entry name" value="TNP-like_GBD"/>
</dbReference>
<dbReference type="AlphaFoldDB" id="A0A9J6D819"/>
<reference evidence="3" key="2">
    <citation type="submission" date="2021-09" db="EMBL/GenBank/DDBJ databases">
        <authorList>
            <person name="Jia N."/>
            <person name="Wang J."/>
            <person name="Shi W."/>
            <person name="Du L."/>
            <person name="Sun Y."/>
            <person name="Zhan W."/>
            <person name="Jiang J."/>
            <person name="Wang Q."/>
            <person name="Zhang B."/>
            <person name="Ji P."/>
            <person name="Sakyi L.B."/>
            <person name="Cui X."/>
            <person name="Yuan T."/>
            <person name="Jiang B."/>
            <person name="Yang W."/>
            <person name="Lam T.T.-Y."/>
            <person name="Chang Q."/>
            <person name="Ding S."/>
            <person name="Wang X."/>
            <person name="Zhu J."/>
            <person name="Ruan X."/>
            <person name="Zhao L."/>
            <person name="Wei J."/>
            <person name="Que T."/>
            <person name="Du C."/>
            <person name="Cheng J."/>
            <person name="Dai P."/>
            <person name="Han X."/>
            <person name="Huang E."/>
            <person name="Gao Y."/>
            <person name="Liu J."/>
            <person name="Shao H."/>
            <person name="Ye R."/>
            <person name="Li L."/>
            <person name="Wei W."/>
            <person name="Wang X."/>
            <person name="Wang C."/>
            <person name="Huo Q."/>
            <person name="Li W."/>
            <person name="Guo W."/>
            <person name="Chen H."/>
            <person name="Chen S."/>
            <person name="Zhou L."/>
            <person name="Zhou L."/>
            <person name="Ni X."/>
            <person name="Tian J."/>
            <person name="Zhou Y."/>
            <person name="Sheng Y."/>
            <person name="Liu T."/>
            <person name="Pan Y."/>
            <person name="Xia L."/>
            <person name="Li J."/>
            <person name="Zhao F."/>
            <person name="Cao W."/>
        </authorList>
    </citation>
    <scope>NUCLEOTIDE SEQUENCE</scope>
    <source>
        <strain evidence="3">Rmic-2018</strain>
        <tissue evidence="3">Larvae</tissue>
    </source>
</reference>
<name>A0A9J6D819_RHIMP</name>
<dbReference type="EMBL" id="JABSTU010000010">
    <property type="protein sequence ID" value="KAH8018244.1"/>
    <property type="molecule type" value="Genomic_DNA"/>
</dbReference>
<sequence>MERPDEQSDNVADETVNADMWSSLVESKSGSTGPAYVTVAVHSVARLYCASSHLIKTVKKRKAPAARVCLPAKKRCVSGGDSSSSTPASSLDSRGSDTALSGIAEAISVSCATTANCSTEAVFEPDADPDAPHLIKCVRNRLLKQKLFSLNGSRVMWSHYDKLYVVDTKAEGMLRVYPKLSFSHVNPSNTEKMRMKLATQLFSLSVANGLEFYSQKGSLGLCNVKGTVDFTVRMNNLFDAFNCKYPKEGLREGRKDFSILESTLQWLYNWEKDVKLAKVNP</sequence>
<evidence type="ECO:0000313" key="3">
    <source>
        <dbReference type="EMBL" id="KAH8018244.1"/>
    </source>
</evidence>
<feature type="domain" description="Transposable element P transposase-like GTP-binding insertion" evidence="2">
    <location>
        <begin position="133"/>
        <end position="246"/>
    </location>
</feature>
<gene>
    <name evidence="3" type="ORF">HPB51_000855</name>
</gene>
<feature type="compositionally biased region" description="Low complexity" evidence="1">
    <location>
        <begin position="78"/>
        <end position="93"/>
    </location>
</feature>
<evidence type="ECO:0000256" key="1">
    <source>
        <dbReference type="SAM" id="MobiDB-lite"/>
    </source>
</evidence>
<protein>
    <recommendedName>
        <fullName evidence="2">Transposable element P transposase-like GTP-binding insertion domain-containing protein</fullName>
    </recommendedName>
</protein>
<organism evidence="3 4">
    <name type="scientific">Rhipicephalus microplus</name>
    <name type="common">Cattle tick</name>
    <name type="synonym">Boophilus microplus</name>
    <dbReference type="NCBI Taxonomy" id="6941"/>
    <lineage>
        <taxon>Eukaryota</taxon>
        <taxon>Metazoa</taxon>
        <taxon>Ecdysozoa</taxon>
        <taxon>Arthropoda</taxon>
        <taxon>Chelicerata</taxon>
        <taxon>Arachnida</taxon>
        <taxon>Acari</taxon>
        <taxon>Parasitiformes</taxon>
        <taxon>Ixodida</taxon>
        <taxon>Ixodoidea</taxon>
        <taxon>Ixodidae</taxon>
        <taxon>Rhipicephalinae</taxon>
        <taxon>Rhipicephalus</taxon>
        <taxon>Boophilus</taxon>
    </lineage>
</organism>
<dbReference type="Pfam" id="PF21788">
    <property type="entry name" value="TNP-like_GBD"/>
    <property type="match status" value="1"/>
</dbReference>
<evidence type="ECO:0000313" key="4">
    <source>
        <dbReference type="Proteomes" id="UP000821866"/>
    </source>
</evidence>
<keyword evidence="4" id="KW-1185">Reference proteome</keyword>
<comment type="caution">
    <text evidence="3">The sequence shown here is derived from an EMBL/GenBank/DDBJ whole genome shotgun (WGS) entry which is preliminary data.</text>
</comment>
<dbReference type="Proteomes" id="UP000821866">
    <property type="component" value="Chromosome 8"/>
</dbReference>